<feature type="chain" id="PRO_5039682782" evidence="1">
    <location>
        <begin position="19"/>
        <end position="172"/>
    </location>
</feature>
<dbReference type="AlphaFoldDB" id="C7PZX5"/>
<keyword evidence="4" id="KW-1185">Reference proteome</keyword>
<dbReference type="EMBL" id="CP001700">
    <property type="protein sequence ID" value="ACU75468.1"/>
    <property type="molecule type" value="Genomic_DNA"/>
</dbReference>
<gene>
    <name evidence="3" type="ordered locus">Caci_6622</name>
</gene>
<dbReference type="RefSeq" id="WP_015795197.1">
    <property type="nucleotide sequence ID" value="NC_013131.1"/>
</dbReference>
<dbReference type="Proteomes" id="UP000000851">
    <property type="component" value="Chromosome"/>
</dbReference>
<dbReference type="Pfam" id="PF00652">
    <property type="entry name" value="Ricin_B_lectin"/>
    <property type="match status" value="1"/>
</dbReference>
<sequence length="172" mass="18449" precursor="true">MRKFVKRAALFASSAVMAVPAMVVSGGAAHATGFTSIRVNGSTHCLDNATENADKIQMWNCTGGAEQKWFPEFNASTNSFSLVNQNTGSCITTPYPNGPGPLVMLFCLGSTSQQWNIIFTSVPHGQTSGGYSVWQNVESGLCLSTDSVANGTAPRTWPCDVGAQYEQWHFDN</sequence>
<dbReference type="SMART" id="SM00458">
    <property type="entry name" value="RICIN"/>
    <property type="match status" value="1"/>
</dbReference>
<keyword evidence="1" id="KW-0732">Signal</keyword>
<dbReference type="PROSITE" id="PS50231">
    <property type="entry name" value="RICIN_B_LECTIN"/>
    <property type="match status" value="1"/>
</dbReference>
<evidence type="ECO:0000256" key="1">
    <source>
        <dbReference type="SAM" id="SignalP"/>
    </source>
</evidence>
<feature type="signal peptide" evidence="1">
    <location>
        <begin position="1"/>
        <end position="18"/>
    </location>
</feature>
<evidence type="ECO:0000259" key="2">
    <source>
        <dbReference type="SMART" id="SM00458"/>
    </source>
</evidence>
<accession>C7PZX5</accession>
<dbReference type="OrthoDB" id="4273937at2"/>
<dbReference type="SUPFAM" id="SSF50370">
    <property type="entry name" value="Ricin B-like lectins"/>
    <property type="match status" value="1"/>
</dbReference>
<dbReference type="HOGENOM" id="CLU_095794_1_0_11"/>
<dbReference type="InterPro" id="IPR000772">
    <property type="entry name" value="Ricin_B_lectin"/>
</dbReference>
<dbReference type="InParanoid" id="C7PZX5"/>
<reference evidence="3 4" key="1">
    <citation type="journal article" date="2009" name="Stand. Genomic Sci.">
        <title>Complete genome sequence of Catenulispora acidiphila type strain (ID 139908).</title>
        <authorList>
            <person name="Copeland A."/>
            <person name="Lapidus A."/>
            <person name="Glavina Del Rio T."/>
            <person name="Nolan M."/>
            <person name="Lucas S."/>
            <person name="Chen F."/>
            <person name="Tice H."/>
            <person name="Cheng J.F."/>
            <person name="Bruce D."/>
            <person name="Goodwin L."/>
            <person name="Pitluck S."/>
            <person name="Mikhailova N."/>
            <person name="Pati A."/>
            <person name="Ivanova N."/>
            <person name="Mavromatis K."/>
            <person name="Chen A."/>
            <person name="Palaniappan K."/>
            <person name="Chain P."/>
            <person name="Land M."/>
            <person name="Hauser L."/>
            <person name="Chang Y.J."/>
            <person name="Jeffries C.D."/>
            <person name="Chertkov O."/>
            <person name="Brettin T."/>
            <person name="Detter J.C."/>
            <person name="Han C."/>
            <person name="Ali Z."/>
            <person name="Tindall B.J."/>
            <person name="Goker M."/>
            <person name="Bristow J."/>
            <person name="Eisen J.A."/>
            <person name="Markowitz V."/>
            <person name="Hugenholtz P."/>
            <person name="Kyrpides N.C."/>
            <person name="Klenk H.P."/>
        </authorList>
    </citation>
    <scope>NUCLEOTIDE SEQUENCE [LARGE SCALE GENOMIC DNA]</scope>
    <source>
        <strain evidence="4">DSM 44928 / JCM 14897 / NBRC 102108 / NRRL B-24433 / ID139908</strain>
    </source>
</reference>
<dbReference type="InterPro" id="IPR035992">
    <property type="entry name" value="Ricin_B-like_lectins"/>
</dbReference>
<dbReference type="eggNOG" id="ENOG503404P">
    <property type="taxonomic scope" value="Bacteria"/>
</dbReference>
<evidence type="ECO:0000313" key="3">
    <source>
        <dbReference type="EMBL" id="ACU75468.1"/>
    </source>
</evidence>
<proteinExistence type="predicted"/>
<keyword evidence="3" id="KW-0430">Lectin</keyword>
<name>C7PZX5_CATAD</name>
<evidence type="ECO:0000313" key="4">
    <source>
        <dbReference type="Proteomes" id="UP000000851"/>
    </source>
</evidence>
<organism evidence="3 4">
    <name type="scientific">Catenulispora acidiphila (strain DSM 44928 / JCM 14897 / NBRC 102108 / NRRL B-24433 / ID139908)</name>
    <dbReference type="NCBI Taxonomy" id="479433"/>
    <lineage>
        <taxon>Bacteria</taxon>
        <taxon>Bacillati</taxon>
        <taxon>Actinomycetota</taxon>
        <taxon>Actinomycetes</taxon>
        <taxon>Catenulisporales</taxon>
        <taxon>Catenulisporaceae</taxon>
        <taxon>Catenulispora</taxon>
    </lineage>
</organism>
<dbReference type="CDD" id="cd00161">
    <property type="entry name" value="beta-trefoil_Ricin-like"/>
    <property type="match status" value="1"/>
</dbReference>
<dbReference type="GO" id="GO:0030246">
    <property type="term" value="F:carbohydrate binding"/>
    <property type="evidence" value="ECO:0007669"/>
    <property type="project" value="UniProtKB-KW"/>
</dbReference>
<dbReference type="KEGG" id="cai:Caci_6622"/>
<protein>
    <submittedName>
        <fullName evidence="3">Ricin B lectin</fullName>
    </submittedName>
</protein>
<dbReference type="Gene3D" id="2.80.10.50">
    <property type="match status" value="2"/>
</dbReference>
<feature type="domain" description="Ricin B lectin" evidence="2">
    <location>
        <begin position="32"/>
        <end position="171"/>
    </location>
</feature>